<keyword evidence="8" id="KW-1185">Reference proteome</keyword>
<feature type="compositionally biased region" description="Polar residues" evidence="4">
    <location>
        <begin position="302"/>
        <end position="312"/>
    </location>
</feature>
<feature type="compositionally biased region" description="Polar residues" evidence="4">
    <location>
        <begin position="386"/>
        <end position="395"/>
    </location>
</feature>
<keyword evidence="2" id="KW-0547">Nucleotide-binding</keyword>
<evidence type="ECO:0000313" key="8">
    <source>
        <dbReference type="Proteomes" id="UP000297245"/>
    </source>
</evidence>
<feature type="domain" description="Epidermal growth factor receptor-like transmembrane-juxtamembrane segment" evidence="6">
    <location>
        <begin position="163"/>
        <end position="189"/>
    </location>
</feature>
<evidence type="ECO:0000256" key="3">
    <source>
        <dbReference type="ARBA" id="ARBA00022840"/>
    </source>
</evidence>
<feature type="region of interest" description="Disordered" evidence="4">
    <location>
        <begin position="138"/>
        <end position="157"/>
    </location>
</feature>
<evidence type="ECO:0000259" key="6">
    <source>
        <dbReference type="Pfam" id="PF21314"/>
    </source>
</evidence>
<keyword evidence="3" id="KW-0067">ATP-binding</keyword>
<evidence type="ECO:0000256" key="5">
    <source>
        <dbReference type="SAM" id="Phobius"/>
    </source>
</evidence>
<dbReference type="Proteomes" id="UP000297245">
    <property type="component" value="Unassembled WGS sequence"/>
</dbReference>
<name>A0A4S8MM38_DENBC</name>
<proteinExistence type="predicted"/>
<keyword evidence="5" id="KW-1133">Transmembrane helix</keyword>
<dbReference type="GO" id="GO:0005524">
    <property type="term" value="F:ATP binding"/>
    <property type="evidence" value="ECO:0007669"/>
    <property type="project" value="UniProtKB-KW"/>
</dbReference>
<keyword evidence="5" id="KW-0472">Membrane</keyword>
<feature type="compositionally biased region" description="Polar residues" evidence="4">
    <location>
        <begin position="417"/>
        <end position="428"/>
    </location>
</feature>
<protein>
    <recommendedName>
        <fullName evidence="6">Epidermal growth factor receptor-like transmembrane-juxtamembrane segment domain-containing protein</fullName>
    </recommendedName>
</protein>
<accession>A0A4S8MM38</accession>
<evidence type="ECO:0000256" key="1">
    <source>
        <dbReference type="ARBA" id="ARBA00022553"/>
    </source>
</evidence>
<gene>
    <name evidence="7" type="ORF">K435DRAFT_229271</name>
</gene>
<evidence type="ECO:0000256" key="2">
    <source>
        <dbReference type="ARBA" id="ARBA00022741"/>
    </source>
</evidence>
<feature type="region of interest" description="Disordered" evidence="4">
    <location>
        <begin position="264"/>
        <end position="354"/>
    </location>
</feature>
<dbReference type="AlphaFoldDB" id="A0A4S8MM38"/>
<feature type="compositionally biased region" description="Low complexity" evidence="4">
    <location>
        <begin position="313"/>
        <end position="345"/>
    </location>
</feature>
<dbReference type="EMBL" id="ML179061">
    <property type="protein sequence ID" value="THV03937.1"/>
    <property type="molecule type" value="Genomic_DNA"/>
</dbReference>
<feature type="region of interest" description="Disordered" evidence="4">
    <location>
        <begin position="386"/>
        <end position="524"/>
    </location>
</feature>
<keyword evidence="1" id="KW-0597">Phosphoprotein</keyword>
<feature type="compositionally biased region" description="Low complexity" evidence="4">
    <location>
        <begin position="145"/>
        <end position="157"/>
    </location>
</feature>
<feature type="transmembrane region" description="Helical" evidence="5">
    <location>
        <begin position="160"/>
        <end position="184"/>
    </location>
</feature>
<dbReference type="Pfam" id="PF21314">
    <property type="entry name" value="TM_ErbB1"/>
    <property type="match status" value="1"/>
</dbReference>
<dbReference type="InterPro" id="IPR049328">
    <property type="entry name" value="TM_ErbB1"/>
</dbReference>
<evidence type="ECO:0000313" key="7">
    <source>
        <dbReference type="EMBL" id="THV03937.1"/>
    </source>
</evidence>
<organism evidence="7 8">
    <name type="scientific">Dendrothele bispora (strain CBS 962.96)</name>
    <dbReference type="NCBI Taxonomy" id="1314807"/>
    <lineage>
        <taxon>Eukaryota</taxon>
        <taxon>Fungi</taxon>
        <taxon>Dikarya</taxon>
        <taxon>Basidiomycota</taxon>
        <taxon>Agaricomycotina</taxon>
        <taxon>Agaricomycetes</taxon>
        <taxon>Agaricomycetidae</taxon>
        <taxon>Agaricales</taxon>
        <taxon>Agaricales incertae sedis</taxon>
        <taxon>Dendrothele</taxon>
    </lineage>
</organism>
<sequence length="524" mass="53925">MSTSCSTSATATQTQVLTTDSLSTSFSLSVESGSSTVSTVTFTTCLAEVSSGVTESRCSTSSSLTTIPGGTTTTSVPVVITVPITSTSLTTLLGSSCTVITTQPPSTTTTITSQTSTTLPNGSVSVGTVTVTSLIPQTDATSEPTQQSNDHSQSSNDTNIGGIIGGVVGGVLGLVALILVIWLWMKRRSRWDDIFDKEDDKVVAVTGSKYQGGGIDEPTLPDVGAPENLEPQPYEYGFIGNTPGPNPHSYNGYGAVPPVRPQSAGYPSGIVPGMGVPHPGHNSMLLSPQQQQQLVQQFGVDPNNNGGRPTSMHSGGSSHGGRSSRPSYTGYPPSSPGSQGSRSPPTMSPAMSPGVWISNTVGQLDGQFNVGVGGFAPVQSSQASEYFASQGQRLSQVPPPLQRPHTSPAGSVHESHTGSGSVQTQPQQEPGRRLQVMNGSAEDSPLSPTDGSRPVSYRSQSTPISEKQRLSAAMGMDGASQGNSVMAHRDGGRINDGGATAGPSGHPQQQSESEAGPPPPAYEE</sequence>
<keyword evidence="5" id="KW-0812">Transmembrane</keyword>
<reference evidence="7 8" key="1">
    <citation type="journal article" date="2019" name="Nat. Ecol. Evol.">
        <title>Megaphylogeny resolves global patterns of mushroom evolution.</title>
        <authorList>
            <person name="Varga T."/>
            <person name="Krizsan K."/>
            <person name="Foldi C."/>
            <person name="Dima B."/>
            <person name="Sanchez-Garcia M."/>
            <person name="Sanchez-Ramirez S."/>
            <person name="Szollosi G.J."/>
            <person name="Szarkandi J.G."/>
            <person name="Papp V."/>
            <person name="Albert L."/>
            <person name="Andreopoulos W."/>
            <person name="Angelini C."/>
            <person name="Antonin V."/>
            <person name="Barry K.W."/>
            <person name="Bougher N.L."/>
            <person name="Buchanan P."/>
            <person name="Buyck B."/>
            <person name="Bense V."/>
            <person name="Catcheside P."/>
            <person name="Chovatia M."/>
            <person name="Cooper J."/>
            <person name="Damon W."/>
            <person name="Desjardin D."/>
            <person name="Finy P."/>
            <person name="Geml J."/>
            <person name="Haridas S."/>
            <person name="Hughes K."/>
            <person name="Justo A."/>
            <person name="Karasinski D."/>
            <person name="Kautmanova I."/>
            <person name="Kiss B."/>
            <person name="Kocsube S."/>
            <person name="Kotiranta H."/>
            <person name="LaButti K.M."/>
            <person name="Lechner B.E."/>
            <person name="Liimatainen K."/>
            <person name="Lipzen A."/>
            <person name="Lukacs Z."/>
            <person name="Mihaltcheva S."/>
            <person name="Morgado L.N."/>
            <person name="Niskanen T."/>
            <person name="Noordeloos M.E."/>
            <person name="Ohm R.A."/>
            <person name="Ortiz-Santana B."/>
            <person name="Ovrebo C."/>
            <person name="Racz N."/>
            <person name="Riley R."/>
            <person name="Savchenko A."/>
            <person name="Shiryaev A."/>
            <person name="Soop K."/>
            <person name="Spirin V."/>
            <person name="Szebenyi C."/>
            <person name="Tomsovsky M."/>
            <person name="Tulloss R.E."/>
            <person name="Uehling J."/>
            <person name="Grigoriev I.V."/>
            <person name="Vagvolgyi C."/>
            <person name="Papp T."/>
            <person name="Martin F.M."/>
            <person name="Miettinen O."/>
            <person name="Hibbett D.S."/>
            <person name="Nagy L.G."/>
        </authorList>
    </citation>
    <scope>NUCLEOTIDE SEQUENCE [LARGE SCALE GENOMIC DNA]</scope>
    <source>
        <strain evidence="7 8">CBS 962.96</strain>
    </source>
</reference>
<evidence type="ECO:0000256" key="4">
    <source>
        <dbReference type="SAM" id="MobiDB-lite"/>
    </source>
</evidence>
<dbReference type="OrthoDB" id="3263215at2759"/>